<evidence type="ECO:0000313" key="3">
    <source>
        <dbReference type="Proteomes" id="UP000251068"/>
    </source>
</evidence>
<evidence type="ECO:0000256" key="1">
    <source>
        <dbReference type="SAM" id="MobiDB-lite"/>
    </source>
</evidence>
<feature type="compositionally biased region" description="Basic and acidic residues" evidence="1">
    <location>
        <begin position="73"/>
        <end position="91"/>
    </location>
</feature>
<gene>
    <name evidence="2" type="primary">5</name>
    <name evidence="2" type="ORF">SEA_ANNASERENA_5</name>
</gene>
<feature type="region of interest" description="Disordered" evidence="1">
    <location>
        <begin position="73"/>
        <end position="104"/>
    </location>
</feature>
<accession>A0A2Z4Q2W0</accession>
<proteinExistence type="predicted"/>
<name>A0A2Z4Q2W0_9CAUD</name>
<dbReference type="Proteomes" id="UP000251068">
    <property type="component" value="Segment"/>
</dbReference>
<organism evidence="2 3">
    <name type="scientific">Microbacterium phage AnnaSerena</name>
    <dbReference type="NCBI Taxonomy" id="2201432"/>
    <lineage>
        <taxon>Viruses</taxon>
        <taxon>Duplodnaviria</taxon>
        <taxon>Heunggongvirae</taxon>
        <taxon>Uroviricota</taxon>
        <taxon>Caudoviricetes</taxon>
        <taxon>Krampusvirus</taxon>
        <taxon>Krampusvirus krampus</taxon>
    </lineage>
</organism>
<protein>
    <submittedName>
        <fullName evidence="2">Uncharacterized protein</fullName>
    </submittedName>
</protein>
<sequence length="104" mass="11325">MSSNNEVEYKLALRIEQDNTVPVPLVQIGLTEDEQGKAMIGVVATNWAASDTGAQAVASLLRETADAIDRELGLERAEPEDRTAGQVEHKTVRPRFNPQPRGGK</sequence>
<evidence type="ECO:0000313" key="2">
    <source>
        <dbReference type="EMBL" id="AWY04461.1"/>
    </source>
</evidence>
<reference evidence="2 3" key="1">
    <citation type="submission" date="2018-04" db="EMBL/GenBank/DDBJ databases">
        <authorList>
            <person name="Harrington T."/>
            <person name="Washburn E."/>
            <person name="Bricker J."/>
            <person name="McKinney A."/>
            <person name="Betsko A.J."/>
            <person name="Garlena R.A."/>
            <person name="Russell D.A."/>
            <person name="Pope W.A."/>
            <person name="Jacobs-Sera D."/>
            <person name="Hatfull G.F."/>
        </authorList>
    </citation>
    <scope>NUCLEOTIDE SEQUENCE [LARGE SCALE GENOMIC DNA]</scope>
</reference>
<dbReference type="EMBL" id="MH271292">
    <property type="protein sequence ID" value="AWY04461.1"/>
    <property type="molecule type" value="Genomic_DNA"/>
</dbReference>